<dbReference type="EMBL" id="JAPFFF010000004">
    <property type="protein sequence ID" value="KAK8892502.1"/>
    <property type="molecule type" value="Genomic_DNA"/>
</dbReference>
<reference evidence="2 3" key="1">
    <citation type="submission" date="2024-04" db="EMBL/GenBank/DDBJ databases">
        <title>Tritrichomonas musculus Genome.</title>
        <authorList>
            <person name="Alves-Ferreira E."/>
            <person name="Grigg M."/>
            <person name="Lorenzi H."/>
            <person name="Galac M."/>
        </authorList>
    </citation>
    <scope>NUCLEOTIDE SEQUENCE [LARGE SCALE GENOMIC DNA]</scope>
    <source>
        <strain evidence="2 3">EAF2021</strain>
    </source>
</reference>
<name>A0ABR2KQ01_9EUKA</name>
<organism evidence="2 3">
    <name type="scientific">Tritrichomonas musculus</name>
    <dbReference type="NCBI Taxonomy" id="1915356"/>
    <lineage>
        <taxon>Eukaryota</taxon>
        <taxon>Metamonada</taxon>
        <taxon>Parabasalia</taxon>
        <taxon>Tritrichomonadida</taxon>
        <taxon>Tritrichomonadidae</taxon>
        <taxon>Tritrichomonas</taxon>
    </lineage>
</organism>
<dbReference type="SUPFAM" id="SSF48371">
    <property type="entry name" value="ARM repeat"/>
    <property type="match status" value="1"/>
</dbReference>
<evidence type="ECO:0000313" key="1">
    <source>
        <dbReference type="EMBL" id="KAK8834838.1"/>
    </source>
</evidence>
<sequence>MNRIINEAKEALNAKTWNEQLQFIQFVEEIIMDDIDSISFEEIQSCFSVLSKYVTNENKNLVQRSMKIIEALCQCYNDFPVKFYNSMDKDVSLIFNSVFKFLNDNRPNIREQSIKTLQLLIKITGFTAFCQNTLDQASSFCIEGQSNVIQFLKQHQYDMNDNEWKLIFNFLVHTYEGKVPALKNKALDLFKNDKFLNQLQINLSTFNPSQKKTFQAFLDRQTVKVENSLTNENNDYDLDDDVAIDINSSVFSHKQRQKELKDTDGLFLLTDVSSFGPFTHRLSLDIRDVFDDKISDLLLSPQSIVRVTAVDDLREIFCCSMKNFEYSVDIIIRWCLIQFLSWQLNISQASLSLLTDMLDYYKNNEKFKLTSKEVHIITPIVLWCMANQSEAFKYLLQQVKYFSFERDYNDSLLMSLSLDHIPVIIHIFDELKTVKCFDTIRGRLEELSQESTTSFVREECKKLLMKHNPLSPRKSLMTKNPVKTLQMHIKKIKNNPDGIANCRDIFGQILDMFDSKTLDRREIRYLLYCTHAFMSEPVLYCQINMNDFSSLVLLLCEFSLRCPAEFFDALISVGYAIATVQANISIFDTLINFISQNISSQNKNSFSYQIFRIGIQLIAINQNMNDLQHLKSFAKSVIGRFQSKDDLRARLCRELLAEILIIENGSIIQFGENKNNIVHNSFMPKSPESVSTSNGSTIANGNGEELHEFVRILKRLMKLETRFESIQELISFSERYPREKIIETIVKLSPLLGRHIEEMKNKNNLKLKSTPSNRRNENISKNIYNSFAKQSRPSSRYSKRLSDGYDLKKLMKGRIPLAEHKNSSKIHSFKKKY</sequence>
<evidence type="ECO:0008006" key="4">
    <source>
        <dbReference type="Google" id="ProtNLM"/>
    </source>
</evidence>
<evidence type="ECO:0000313" key="3">
    <source>
        <dbReference type="Proteomes" id="UP001470230"/>
    </source>
</evidence>
<dbReference type="InterPro" id="IPR011989">
    <property type="entry name" value="ARM-like"/>
</dbReference>
<protein>
    <recommendedName>
        <fullName evidence="4">TOG domain-containing protein</fullName>
    </recommendedName>
</protein>
<proteinExistence type="predicted"/>
<gene>
    <name evidence="1" type="ORF">M9Y10_021496</name>
    <name evidence="2" type="ORF">M9Y10_029733</name>
</gene>
<dbReference type="Gene3D" id="1.25.10.10">
    <property type="entry name" value="Leucine-rich Repeat Variant"/>
    <property type="match status" value="2"/>
</dbReference>
<evidence type="ECO:0000313" key="2">
    <source>
        <dbReference type="EMBL" id="KAK8892502.1"/>
    </source>
</evidence>
<comment type="caution">
    <text evidence="2">The sequence shown here is derived from an EMBL/GenBank/DDBJ whole genome shotgun (WGS) entry which is preliminary data.</text>
</comment>
<dbReference type="InterPro" id="IPR016024">
    <property type="entry name" value="ARM-type_fold"/>
</dbReference>
<accession>A0ABR2KQ01</accession>
<dbReference type="Proteomes" id="UP001470230">
    <property type="component" value="Unassembled WGS sequence"/>
</dbReference>
<keyword evidence="3" id="KW-1185">Reference proteome</keyword>
<dbReference type="EMBL" id="JAPFFF010000289">
    <property type="protein sequence ID" value="KAK8834838.1"/>
    <property type="molecule type" value="Genomic_DNA"/>
</dbReference>